<feature type="compositionally biased region" description="Polar residues" evidence="2">
    <location>
        <begin position="308"/>
        <end position="322"/>
    </location>
</feature>
<name>A0A7R8WBK5_9CRUS</name>
<accession>A0A7R8WBK5</accession>
<protein>
    <submittedName>
        <fullName evidence="4">Uncharacterized protein</fullName>
    </submittedName>
</protein>
<dbReference type="SUPFAM" id="SSF49599">
    <property type="entry name" value="TRAF domain-like"/>
    <property type="match status" value="1"/>
</dbReference>
<dbReference type="InterPro" id="IPR008974">
    <property type="entry name" value="TRAF-like"/>
</dbReference>
<dbReference type="InterPro" id="IPR002083">
    <property type="entry name" value="MATH/TRAF_dom"/>
</dbReference>
<evidence type="ECO:0000256" key="1">
    <source>
        <dbReference type="SAM" id="Coils"/>
    </source>
</evidence>
<dbReference type="EMBL" id="OB661617">
    <property type="protein sequence ID" value="CAD7228619.1"/>
    <property type="molecule type" value="Genomic_DNA"/>
</dbReference>
<gene>
    <name evidence="4" type="ORF">CTOB1V02_LOCUS6499</name>
</gene>
<proteinExistence type="predicted"/>
<keyword evidence="3" id="KW-0732">Signal</keyword>
<dbReference type="Pfam" id="PF00917">
    <property type="entry name" value="MATH"/>
    <property type="match status" value="1"/>
</dbReference>
<feature type="chain" id="PRO_5043445116" evidence="3">
    <location>
        <begin position="21"/>
        <end position="581"/>
    </location>
</feature>
<feature type="coiled-coil region" evidence="1">
    <location>
        <begin position="268"/>
        <end position="302"/>
    </location>
</feature>
<feature type="region of interest" description="Disordered" evidence="2">
    <location>
        <begin position="306"/>
        <end position="325"/>
    </location>
</feature>
<evidence type="ECO:0000313" key="4">
    <source>
        <dbReference type="EMBL" id="CAD7228619.1"/>
    </source>
</evidence>
<reference evidence="4" key="1">
    <citation type="submission" date="2020-11" db="EMBL/GenBank/DDBJ databases">
        <authorList>
            <person name="Tran Van P."/>
        </authorList>
    </citation>
    <scope>NUCLEOTIDE SEQUENCE</scope>
</reference>
<evidence type="ECO:0000256" key="3">
    <source>
        <dbReference type="SAM" id="SignalP"/>
    </source>
</evidence>
<feature type="signal peptide" evidence="3">
    <location>
        <begin position="1"/>
        <end position="20"/>
    </location>
</feature>
<keyword evidence="1" id="KW-0175">Coiled coil</keyword>
<dbReference type="Gene3D" id="2.60.210.10">
    <property type="entry name" value="Apoptosis, Tumor Necrosis Factor Receptor Associated Protein 2, Chain A"/>
    <property type="match status" value="1"/>
</dbReference>
<dbReference type="AlphaFoldDB" id="A0A7R8WBK5"/>
<evidence type="ECO:0000256" key="2">
    <source>
        <dbReference type="SAM" id="MobiDB-lite"/>
    </source>
</evidence>
<organism evidence="4">
    <name type="scientific">Cyprideis torosa</name>
    <dbReference type="NCBI Taxonomy" id="163714"/>
    <lineage>
        <taxon>Eukaryota</taxon>
        <taxon>Metazoa</taxon>
        <taxon>Ecdysozoa</taxon>
        <taxon>Arthropoda</taxon>
        <taxon>Crustacea</taxon>
        <taxon>Oligostraca</taxon>
        <taxon>Ostracoda</taxon>
        <taxon>Podocopa</taxon>
        <taxon>Podocopida</taxon>
        <taxon>Cytherocopina</taxon>
        <taxon>Cytheroidea</taxon>
        <taxon>Cytherideidae</taxon>
        <taxon>Cyprideis</taxon>
    </lineage>
</organism>
<sequence length="581" mass="65349">MKSLIICLVLGFLYSTPGNASCPGRYESVSYQLGSERKESCYFVSTDYVAHVWIGASHVIGRNVWKWNDSGADFSQIAPRSQIPELELTPLKDLPEGDSYGLTVNVYSGEMEAYIFRTLSCLGCPTMHSYVCETDQPKESLSPSATECQRDLQDGSRDLAEDLNRAEEEAKKISQNLTTCERKLKKSKQDYDSLVSQFVMEDNILSQYLTDCRTELGRKEREAQDLVDCKKKTAEVEDALSLKEERISSLQGQLLDERQKRISCLEGNDQKRDRISALEAELEKTEKLLRERDEIISSLQRELEASRKTTAFPSTTEATKTLEQPPKPQEQVFLIPNMTFAIKKSDYQGDRRNGEAKSNVVEAGGLRWRSVTVKVLSNGWEGGPAPRTYRLDGATFSSEKGVVGMLSGSGWRDLTYPSFGFLDSQGTLHLEVSFEGAAMSPSPPPQRPTVWEAEATLQLRDFTSSLREEGDSIFSPSVHVGGKEWRVWVRNKKGVLDDIKYGYFRLHCNPEERSEWSLRVDYTISLLSVDGGGGNEEGKEDGVEVRRDYPFTSGLSNQHVSIARFLTGDTFSVRVKIRVHH</sequence>
<feature type="coiled-coil region" evidence="1">
    <location>
        <begin position="149"/>
        <end position="190"/>
    </location>
</feature>
<dbReference type="CDD" id="cd00121">
    <property type="entry name" value="MATH"/>
    <property type="match status" value="1"/>
</dbReference>